<sequence>MLKRTWRPGCLEFSRECFRTRVRLSPLSTWHHSDQYYFLEMAAVQNLVISLTAMQVARRIPFDDPDTLNLVRAGYVVVQIIILGAYYYVSSTIKRKNDQTVLKYVEPPAPMTQEPGKLVTTTVRDYDLSETSKLLRSTYTGIAMMLVMHLYFKFTQPLFIQSLMGIKGLYYAKLVSIHILGKPATGDLQRPFKAGGGMFGMAASEPQTDAAAIAEVEKRAGKKDE</sequence>
<protein>
    <recommendedName>
        <fullName evidence="4">Inorganic phosphate transporter</fullName>
    </recommendedName>
</protein>
<proteinExistence type="predicted"/>
<dbReference type="EMBL" id="CACVBS010000031">
    <property type="protein sequence ID" value="CAA7261082.1"/>
    <property type="molecule type" value="Genomic_DNA"/>
</dbReference>
<dbReference type="InterPro" id="IPR012098">
    <property type="entry name" value="SND3_fun"/>
</dbReference>
<dbReference type="GO" id="GO:0045047">
    <property type="term" value="P:protein targeting to ER"/>
    <property type="evidence" value="ECO:0007669"/>
    <property type="project" value="InterPro"/>
</dbReference>
<evidence type="ECO:0000313" key="2">
    <source>
        <dbReference type="EMBL" id="CAA7261082.1"/>
    </source>
</evidence>
<dbReference type="OrthoDB" id="18139at2759"/>
<evidence type="ECO:0000256" key="1">
    <source>
        <dbReference type="SAM" id="Phobius"/>
    </source>
</evidence>
<dbReference type="AlphaFoldDB" id="A0A8S0WMP6"/>
<feature type="transmembrane region" description="Helical" evidence="1">
    <location>
        <begin position="69"/>
        <end position="89"/>
    </location>
</feature>
<keyword evidence="3" id="KW-1185">Reference proteome</keyword>
<dbReference type="Pfam" id="PF10032">
    <property type="entry name" value="Pho88"/>
    <property type="match status" value="1"/>
</dbReference>
<evidence type="ECO:0000313" key="3">
    <source>
        <dbReference type="Proteomes" id="UP000467700"/>
    </source>
</evidence>
<comment type="caution">
    <text evidence="2">The sequence shown here is derived from an EMBL/GenBank/DDBJ whole genome shotgun (WGS) entry which is preliminary data.</text>
</comment>
<accession>A0A8S0WMP6</accession>
<dbReference type="PANTHER" id="PTHR28112">
    <property type="entry name" value="SRP-INDEPENDENT TARGETING PROTEIN 3"/>
    <property type="match status" value="1"/>
</dbReference>
<name>A0A8S0WMP6_CYCAE</name>
<evidence type="ECO:0008006" key="4">
    <source>
        <dbReference type="Google" id="ProtNLM"/>
    </source>
</evidence>
<dbReference type="PANTHER" id="PTHR28112:SF1">
    <property type="entry name" value="SRP-INDEPENDENT TARGETING PROTEIN 3"/>
    <property type="match status" value="1"/>
</dbReference>
<feature type="transmembrane region" description="Helical" evidence="1">
    <location>
        <begin position="36"/>
        <end position="57"/>
    </location>
</feature>
<dbReference type="GO" id="GO:0005739">
    <property type="term" value="C:mitochondrion"/>
    <property type="evidence" value="ECO:0007669"/>
    <property type="project" value="TreeGrafter"/>
</dbReference>
<dbReference type="Proteomes" id="UP000467700">
    <property type="component" value="Unassembled WGS sequence"/>
</dbReference>
<keyword evidence="1" id="KW-1133">Transmembrane helix</keyword>
<keyword evidence="1" id="KW-0812">Transmembrane</keyword>
<reference evidence="2 3" key="1">
    <citation type="submission" date="2020-01" db="EMBL/GenBank/DDBJ databases">
        <authorList>
            <person name="Gupta K D."/>
        </authorList>
    </citation>
    <scope>NUCLEOTIDE SEQUENCE [LARGE SCALE GENOMIC DNA]</scope>
</reference>
<keyword evidence="1" id="KW-0472">Membrane</keyword>
<organism evidence="2 3">
    <name type="scientific">Cyclocybe aegerita</name>
    <name type="common">Black poplar mushroom</name>
    <name type="synonym">Agrocybe aegerita</name>
    <dbReference type="NCBI Taxonomy" id="1973307"/>
    <lineage>
        <taxon>Eukaryota</taxon>
        <taxon>Fungi</taxon>
        <taxon>Dikarya</taxon>
        <taxon>Basidiomycota</taxon>
        <taxon>Agaricomycotina</taxon>
        <taxon>Agaricomycetes</taxon>
        <taxon>Agaricomycetidae</taxon>
        <taxon>Agaricales</taxon>
        <taxon>Agaricineae</taxon>
        <taxon>Bolbitiaceae</taxon>
        <taxon>Cyclocybe</taxon>
    </lineage>
</organism>
<dbReference type="GO" id="GO:0005783">
    <property type="term" value="C:endoplasmic reticulum"/>
    <property type="evidence" value="ECO:0007669"/>
    <property type="project" value="InterPro"/>
</dbReference>
<gene>
    <name evidence="2" type="ORF">AAE3_LOCUS3132</name>
</gene>